<dbReference type="InterPro" id="IPR009387">
    <property type="entry name" value="HigB-2"/>
</dbReference>
<reference evidence="1 2" key="1">
    <citation type="submission" date="2016-09" db="EMBL/GenBank/DDBJ databases">
        <title>Complete genome of Desulfosporosinus sp. OL.</title>
        <authorList>
            <person name="Mardanov A."/>
            <person name="Beletsky A."/>
            <person name="Panova A."/>
            <person name="Karnachuk O."/>
            <person name="Ravin N."/>
        </authorList>
    </citation>
    <scope>NUCLEOTIDE SEQUENCE [LARGE SCALE GENOMIC DNA]</scope>
    <source>
        <strain evidence="1 2">OL</strain>
    </source>
</reference>
<dbReference type="Proteomes" id="UP000186102">
    <property type="component" value="Unassembled WGS sequence"/>
</dbReference>
<dbReference type="Pfam" id="PF06296">
    <property type="entry name" value="RelE"/>
    <property type="match status" value="1"/>
</dbReference>
<proteinExistence type="predicted"/>
<dbReference type="STRING" id="1888891.DSOL_5418"/>
<dbReference type="PIRSF" id="PIRSF039032">
    <property type="entry name" value="HigB-2"/>
    <property type="match status" value="1"/>
</dbReference>
<protein>
    <submittedName>
        <fullName evidence="1">RelE-like Cytotoxic translational repressor of toxin-antitoxin stability system</fullName>
    </submittedName>
</protein>
<name>A0A1Q8QBE2_9FIRM</name>
<organism evidence="1 2">
    <name type="scientific">Desulfosporosinus metallidurans</name>
    <dbReference type="NCBI Taxonomy" id="1888891"/>
    <lineage>
        <taxon>Bacteria</taxon>
        <taxon>Bacillati</taxon>
        <taxon>Bacillota</taxon>
        <taxon>Clostridia</taxon>
        <taxon>Eubacteriales</taxon>
        <taxon>Desulfitobacteriaceae</taxon>
        <taxon>Desulfosporosinus</taxon>
    </lineage>
</organism>
<sequence>MPGTGGVRKLRFAREHEGKSGGYRIIYYFYNDDMPLFALMLYPKNAKCSLTQGERNALKQLARELIDSYNPR</sequence>
<dbReference type="AlphaFoldDB" id="A0A1Q8QBE2"/>
<evidence type="ECO:0000313" key="1">
    <source>
        <dbReference type="EMBL" id="OLN24656.1"/>
    </source>
</evidence>
<keyword evidence="2" id="KW-1185">Reference proteome</keyword>
<comment type="caution">
    <text evidence="1">The sequence shown here is derived from an EMBL/GenBank/DDBJ whole genome shotgun (WGS) entry which is preliminary data.</text>
</comment>
<gene>
    <name evidence="1" type="ORF">DSOL_5418</name>
</gene>
<accession>A0A1Q8QBE2</accession>
<dbReference type="EMBL" id="MLBF01000174">
    <property type="protein sequence ID" value="OLN24656.1"/>
    <property type="molecule type" value="Genomic_DNA"/>
</dbReference>
<evidence type="ECO:0000313" key="2">
    <source>
        <dbReference type="Proteomes" id="UP000186102"/>
    </source>
</evidence>